<evidence type="ECO:0000313" key="5">
    <source>
        <dbReference type="Proteomes" id="UP001589896"/>
    </source>
</evidence>
<evidence type="ECO:0000256" key="2">
    <source>
        <dbReference type="SAM" id="Phobius"/>
    </source>
</evidence>
<accession>A0ABV6RL96</accession>
<proteinExistence type="predicted"/>
<evidence type="ECO:0000259" key="3">
    <source>
        <dbReference type="PROSITE" id="PS50006"/>
    </source>
</evidence>
<gene>
    <name evidence="4" type="ORF">ACFFGH_07720</name>
</gene>
<organism evidence="4 5">
    <name type="scientific">Lysobacter korlensis</name>
    <dbReference type="NCBI Taxonomy" id="553636"/>
    <lineage>
        <taxon>Bacteria</taxon>
        <taxon>Pseudomonadati</taxon>
        <taxon>Pseudomonadota</taxon>
        <taxon>Gammaproteobacteria</taxon>
        <taxon>Lysobacterales</taxon>
        <taxon>Lysobacteraceae</taxon>
        <taxon>Lysobacter</taxon>
    </lineage>
</organism>
<keyword evidence="2" id="KW-1133">Transmembrane helix</keyword>
<dbReference type="EMBL" id="JBHLTG010000001">
    <property type="protein sequence ID" value="MFC0677726.1"/>
    <property type="molecule type" value="Genomic_DNA"/>
</dbReference>
<keyword evidence="5" id="KW-1185">Reference proteome</keyword>
<evidence type="ECO:0000256" key="1">
    <source>
        <dbReference type="SAM" id="MobiDB-lite"/>
    </source>
</evidence>
<dbReference type="Pfam" id="PF00498">
    <property type="entry name" value="FHA"/>
    <property type="match status" value="1"/>
</dbReference>
<name>A0ABV6RL96_9GAMM</name>
<feature type="region of interest" description="Disordered" evidence="1">
    <location>
        <begin position="241"/>
        <end position="266"/>
    </location>
</feature>
<evidence type="ECO:0000313" key="4">
    <source>
        <dbReference type="EMBL" id="MFC0677726.1"/>
    </source>
</evidence>
<comment type="caution">
    <text evidence="4">The sequence shown here is derived from an EMBL/GenBank/DDBJ whole genome shotgun (WGS) entry which is preliminary data.</text>
</comment>
<dbReference type="RefSeq" id="WP_386666625.1">
    <property type="nucleotide sequence ID" value="NZ_JBHLTG010000001.1"/>
</dbReference>
<feature type="domain" description="FHA" evidence="3">
    <location>
        <begin position="168"/>
        <end position="217"/>
    </location>
</feature>
<sequence>MTDVDVRHGTSGRNAECLRRLGTRDLVHIMLDCGRVNALRLRFPDSEPADLVLDAGVHPVGRAVDGRPGPVARADASLQFCVDRRGAWLQVREGVRGVHVNGRPVRKMAMLRAGDGVFVDGVELLLVADRPSGLSPTGEADGNADSRIVLRGVGGLNHGRCFALDRPLMIGRARDCAVRIDGPAIADHHARLEPAGDGIALHGLGSTTGSLVNGHAVRSAMLRAADQLVIGSHRFVLESASPAGDRRRPEAEEVVDPEPESTPLPSRSRVWRIPWLLLAALMLSAALALLLLYGAR</sequence>
<keyword evidence="2" id="KW-0472">Membrane</keyword>
<dbReference type="CDD" id="cd00060">
    <property type="entry name" value="FHA"/>
    <property type="match status" value="1"/>
</dbReference>
<dbReference type="PROSITE" id="PS50006">
    <property type="entry name" value="FHA_DOMAIN"/>
    <property type="match status" value="1"/>
</dbReference>
<keyword evidence="2" id="KW-0812">Transmembrane</keyword>
<feature type="transmembrane region" description="Helical" evidence="2">
    <location>
        <begin position="273"/>
        <end position="293"/>
    </location>
</feature>
<dbReference type="SUPFAM" id="SSF49879">
    <property type="entry name" value="SMAD/FHA domain"/>
    <property type="match status" value="1"/>
</dbReference>
<dbReference type="InterPro" id="IPR008984">
    <property type="entry name" value="SMAD_FHA_dom_sf"/>
</dbReference>
<dbReference type="Gene3D" id="2.60.200.20">
    <property type="match status" value="1"/>
</dbReference>
<dbReference type="Proteomes" id="UP001589896">
    <property type="component" value="Unassembled WGS sequence"/>
</dbReference>
<protein>
    <submittedName>
        <fullName evidence="4">FHA domain-containing protein</fullName>
    </submittedName>
</protein>
<dbReference type="SMART" id="SM00240">
    <property type="entry name" value="FHA"/>
    <property type="match status" value="1"/>
</dbReference>
<dbReference type="InterPro" id="IPR000253">
    <property type="entry name" value="FHA_dom"/>
</dbReference>
<reference evidence="4 5" key="1">
    <citation type="submission" date="2024-09" db="EMBL/GenBank/DDBJ databases">
        <authorList>
            <person name="Sun Q."/>
            <person name="Mori K."/>
        </authorList>
    </citation>
    <scope>NUCLEOTIDE SEQUENCE [LARGE SCALE GENOMIC DNA]</scope>
    <source>
        <strain evidence="4 5">KCTC 23076</strain>
    </source>
</reference>